<gene>
    <name evidence="3" type="ordered locus">BATR1942_14185</name>
</gene>
<keyword evidence="2" id="KW-0378">Hydrolase</keyword>
<proteinExistence type="inferred from homology"/>
<evidence type="ECO:0000313" key="4">
    <source>
        <dbReference type="Proteomes" id="UP000006867"/>
    </source>
</evidence>
<dbReference type="Gene3D" id="3.40.630.10">
    <property type="entry name" value="Zn peptidases"/>
    <property type="match status" value="1"/>
</dbReference>
<dbReference type="CDD" id="cd03884">
    <property type="entry name" value="M20_bAS"/>
    <property type="match status" value="1"/>
</dbReference>
<evidence type="ECO:0000313" key="3">
    <source>
        <dbReference type="EMBL" id="ADP33759.1"/>
    </source>
</evidence>
<comment type="similarity">
    <text evidence="1">Belongs to the peptidase M20 family.</text>
</comment>
<dbReference type="Proteomes" id="UP000006867">
    <property type="component" value="Chromosome"/>
</dbReference>
<name>A0ABN3ZDI4_BACA1</name>
<dbReference type="PANTHER" id="PTHR32494:SF5">
    <property type="entry name" value="ALLANTOATE AMIDOHYDROLASE"/>
    <property type="match status" value="1"/>
</dbReference>
<dbReference type="Pfam" id="PF01546">
    <property type="entry name" value="Peptidase_M20"/>
    <property type="match status" value="1"/>
</dbReference>
<dbReference type="NCBIfam" id="TIGR01879">
    <property type="entry name" value="hydantase"/>
    <property type="match status" value="1"/>
</dbReference>
<organism evidence="3 4">
    <name type="scientific">Bacillus atrophaeus (strain 1942)</name>
    <dbReference type="NCBI Taxonomy" id="720555"/>
    <lineage>
        <taxon>Bacteria</taxon>
        <taxon>Bacillati</taxon>
        <taxon>Bacillota</taxon>
        <taxon>Bacilli</taxon>
        <taxon>Bacillales</taxon>
        <taxon>Bacillaceae</taxon>
        <taxon>Bacillus</taxon>
    </lineage>
</organism>
<evidence type="ECO:0000256" key="1">
    <source>
        <dbReference type="ARBA" id="ARBA00006153"/>
    </source>
</evidence>
<reference evidence="3 4" key="1">
    <citation type="journal article" date="2011" name="Front. Microbiol.">
        <title>Genomic signatures of strain selection and enhancement in Bacillus atrophaeus var. globigii, a historical biowarfare simulant.</title>
        <authorList>
            <person name="Gibbons H.S."/>
            <person name="Broomall S.M."/>
            <person name="McNew L.A."/>
            <person name="Daligault H."/>
            <person name="Chapman C."/>
            <person name="Bruce D."/>
            <person name="Karavis M."/>
            <person name="Krepps M."/>
            <person name="McGregor P.A."/>
            <person name="Hong C."/>
            <person name="Park K.H."/>
            <person name="Akmal A."/>
            <person name="Feldman A."/>
            <person name="Lin J.S."/>
            <person name="Chang W.E."/>
            <person name="Higgs B.W."/>
            <person name="Demirev P."/>
            <person name="Lindquist J."/>
            <person name="Liem A."/>
            <person name="Fochler E."/>
            <person name="Read T.D."/>
            <person name="Tapia R."/>
            <person name="Johnson S."/>
            <person name="Bishop-Lilly K.A."/>
            <person name="Detter C."/>
            <person name="Han C."/>
            <person name="Sozhamannan S."/>
            <person name="Rosenzweig C.N."/>
            <person name="Skowronski E.W."/>
        </authorList>
    </citation>
    <scope>NUCLEOTIDE SEQUENCE [LARGE SCALE GENOMIC DNA]</scope>
    <source>
        <strain evidence="3 4">1942</strain>
    </source>
</reference>
<dbReference type="SUPFAM" id="SSF55031">
    <property type="entry name" value="Bacterial exopeptidase dimerisation domain"/>
    <property type="match status" value="1"/>
</dbReference>
<evidence type="ECO:0000256" key="2">
    <source>
        <dbReference type="ARBA" id="ARBA00022801"/>
    </source>
</evidence>
<dbReference type="Gene3D" id="3.30.70.360">
    <property type="match status" value="1"/>
</dbReference>
<dbReference type="InterPro" id="IPR010158">
    <property type="entry name" value="Amidase_Cbmase"/>
</dbReference>
<dbReference type="PIRSF" id="PIRSF001235">
    <property type="entry name" value="Amidase_carbamoylase"/>
    <property type="match status" value="1"/>
</dbReference>
<keyword evidence="4" id="KW-1185">Reference proteome</keyword>
<accession>A0ABN3ZDI4</accession>
<dbReference type="NCBIfam" id="NF006771">
    <property type="entry name" value="PRK09290.1-5"/>
    <property type="match status" value="1"/>
</dbReference>
<dbReference type="InterPro" id="IPR036264">
    <property type="entry name" value="Bact_exopeptidase_dim_dom"/>
</dbReference>
<dbReference type="NCBIfam" id="NF006768">
    <property type="entry name" value="PRK09290.1-1"/>
    <property type="match status" value="1"/>
</dbReference>
<dbReference type="InterPro" id="IPR002933">
    <property type="entry name" value="Peptidase_M20"/>
</dbReference>
<dbReference type="PANTHER" id="PTHR32494">
    <property type="entry name" value="ALLANTOATE DEIMINASE-RELATED"/>
    <property type="match status" value="1"/>
</dbReference>
<sequence length="413" mass="44979">MDHRPQLSVKNGIADYIEWLSQYGASPEGGVTRLLYTKAWMDAQLAVKSEMSSLGFETSFDDVGNVYGKLSGSQSSADIIMTGSHIDTVVNGGKYDGAYGVLAGMLALKQLKDTYGTPKKTLEVVSLCEEEGSRFPLTYWGSGNVTGTFALGDAAEPSDGAGVSLQAAMLENGFGKGAYRPARRTDISAFIEIHIEQGLTLERSGADIGVVTSIAGQKRYLVTLEGECNHAGTTSMKWRKDPLVTSSRIIQELVMRAGRQPEELRLTCGKMNVEPNMPNVIPSRVQFSIDIRHQEQEVLKEFHDELVSVIRGISDEKGIRAVIDEYMSIEPVPMDQTLKAAALQTAAENRISCEEIVSGAGHDAQMIGRRFPACMLFVPSQGGISHSPREFTSAKQLDIGVRVLTDLLYKLAY</sequence>
<dbReference type="EMBL" id="CP002207">
    <property type="protein sequence ID" value="ADP33759.1"/>
    <property type="molecule type" value="Genomic_DNA"/>
</dbReference>
<protein>
    <submittedName>
        <fullName evidence="3">Allantoate amidohydrolase</fullName>
    </submittedName>
</protein>
<dbReference type="SUPFAM" id="SSF53187">
    <property type="entry name" value="Zn-dependent exopeptidases"/>
    <property type="match status" value="1"/>
</dbReference>
<dbReference type="RefSeq" id="WP_003327040.1">
    <property type="nucleotide sequence ID" value="NC_014639.1"/>
</dbReference>